<gene>
    <name evidence="2" type="ORF">M430DRAFT_21919</name>
</gene>
<name>A0A2T3ASU3_AMORE</name>
<dbReference type="EMBL" id="KZ679016">
    <property type="protein sequence ID" value="PSS10564.1"/>
    <property type="molecule type" value="Genomic_DNA"/>
</dbReference>
<feature type="compositionally biased region" description="Polar residues" evidence="1">
    <location>
        <begin position="26"/>
        <end position="36"/>
    </location>
</feature>
<accession>A0A2T3ASU3</accession>
<protein>
    <submittedName>
        <fullName evidence="2">Uncharacterized protein</fullName>
    </submittedName>
</protein>
<proteinExistence type="predicted"/>
<keyword evidence="3" id="KW-1185">Reference proteome</keyword>
<dbReference type="InParanoid" id="A0A2T3ASU3"/>
<feature type="compositionally biased region" description="Basic and acidic residues" evidence="1">
    <location>
        <begin position="12"/>
        <end position="24"/>
    </location>
</feature>
<evidence type="ECO:0000313" key="3">
    <source>
        <dbReference type="Proteomes" id="UP000241818"/>
    </source>
</evidence>
<evidence type="ECO:0000256" key="1">
    <source>
        <dbReference type="SAM" id="MobiDB-lite"/>
    </source>
</evidence>
<dbReference type="AlphaFoldDB" id="A0A2T3ASU3"/>
<dbReference type="GeneID" id="36572677"/>
<organism evidence="2 3">
    <name type="scientific">Amorphotheca resinae ATCC 22711</name>
    <dbReference type="NCBI Taxonomy" id="857342"/>
    <lineage>
        <taxon>Eukaryota</taxon>
        <taxon>Fungi</taxon>
        <taxon>Dikarya</taxon>
        <taxon>Ascomycota</taxon>
        <taxon>Pezizomycotina</taxon>
        <taxon>Leotiomycetes</taxon>
        <taxon>Helotiales</taxon>
        <taxon>Amorphothecaceae</taxon>
        <taxon>Amorphotheca</taxon>
    </lineage>
</organism>
<dbReference type="RefSeq" id="XP_024717743.1">
    <property type="nucleotide sequence ID" value="XM_024864596.1"/>
</dbReference>
<dbReference type="Proteomes" id="UP000241818">
    <property type="component" value="Unassembled WGS sequence"/>
</dbReference>
<reference evidence="2 3" key="1">
    <citation type="journal article" date="2018" name="New Phytol.">
        <title>Comparative genomics and transcriptomics depict ericoid mycorrhizal fungi as versatile saprotrophs and plant mutualists.</title>
        <authorList>
            <person name="Martino E."/>
            <person name="Morin E."/>
            <person name="Grelet G.A."/>
            <person name="Kuo A."/>
            <person name="Kohler A."/>
            <person name="Daghino S."/>
            <person name="Barry K.W."/>
            <person name="Cichocki N."/>
            <person name="Clum A."/>
            <person name="Dockter R.B."/>
            <person name="Hainaut M."/>
            <person name="Kuo R.C."/>
            <person name="LaButti K."/>
            <person name="Lindahl B.D."/>
            <person name="Lindquist E.A."/>
            <person name="Lipzen A."/>
            <person name="Khouja H.R."/>
            <person name="Magnuson J."/>
            <person name="Murat C."/>
            <person name="Ohm R.A."/>
            <person name="Singer S.W."/>
            <person name="Spatafora J.W."/>
            <person name="Wang M."/>
            <person name="Veneault-Fourrey C."/>
            <person name="Henrissat B."/>
            <person name="Grigoriev I.V."/>
            <person name="Martin F.M."/>
            <person name="Perotto S."/>
        </authorList>
    </citation>
    <scope>NUCLEOTIDE SEQUENCE [LARGE SCALE GENOMIC DNA]</scope>
    <source>
        <strain evidence="2 3">ATCC 22711</strain>
    </source>
</reference>
<sequence>MPMSLPAPVLQQEKRQQLPTERLDLQANSRPTQILSTILPYENYRDSSPPAPAHAQRKLATHKRPRRKRSQESHEVAGVQDPSFGLVDAPKSHLRCPPPPAVRHSYRAWSAHSQSPLDFVQSLHRLLSTSNDWNPLHTCNAAELLSTVPPTLVAVAQAVPPAID</sequence>
<feature type="compositionally biased region" description="Basic residues" evidence="1">
    <location>
        <begin position="55"/>
        <end position="69"/>
    </location>
</feature>
<feature type="region of interest" description="Disordered" evidence="1">
    <location>
        <begin position="1"/>
        <end position="99"/>
    </location>
</feature>
<evidence type="ECO:0000313" key="2">
    <source>
        <dbReference type="EMBL" id="PSS10564.1"/>
    </source>
</evidence>